<feature type="region of interest" description="Disordered" evidence="1">
    <location>
        <begin position="1"/>
        <end position="31"/>
    </location>
</feature>
<dbReference type="AlphaFoldDB" id="A0A822Y0I0"/>
<keyword evidence="3" id="KW-1185">Reference proteome</keyword>
<dbReference type="EMBL" id="DUZY01000002">
    <property type="protein sequence ID" value="DAD25802.1"/>
    <property type="molecule type" value="Genomic_DNA"/>
</dbReference>
<dbReference type="Proteomes" id="UP000607653">
    <property type="component" value="Unassembled WGS sequence"/>
</dbReference>
<comment type="caution">
    <text evidence="2">The sequence shown here is derived from an EMBL/GenBank/DDBJ whole genome shotgun (WGS) entry which is preliminary data.</text>
</comment>
<name>A0A822Y0I0_NELNU</name>
<reference evidence="2 3" key="1">
    <citation type="journal article" date="2020" name="Mol. Biol. Evol.">
        <title>Distinct Expression and Methylation Patterns for Genes with Different Fates following a Single Whole-Genome Duplication in Flowering Plants.</title>
        <authorList>
            <person name="Shi T."/>
            <person name="Rahmani R.S."/>
            <person name="Gugger P.F."/>
            <person name="Wang M."/>
            <person name="Li H."/>
            <person name="Zhang Y."/>
            <person name="Li Z."/>
            <person name="Wang Q."/>
            <person name="Van de Peer Y."/>
            <person name="Marchal K."/>
            <person name="Chen J."/>
        </authorList>
    </citation>
    <scope>NUCLEOTIDE SEQUENCE [LARGE SCALE GENOMIC DNA]</scope>
    <source>
        <tissue evidence="2">Leaf</tissue>
    </source>
</reference>
<proteinExistence type="predicted"/>
<evidence type="ECO:0000256" key="1">
    <source>
        <dbReference type="SAM" id="MobiDB-lite"/>
    </source>
</evidence>
<evidence type="ECO:0000313" key="2">
    <source>
        <dbReference type="EMBL" id="DAD25802.1"/>
    </source>
</evidence>
<gene>
    <name evidence="2" type="ORF">HUJ06_027270</name>
</gene>
<accession>A0A822Y0I0</accession>
<sequence length="99" mass="10901">MDESIPIQQNSSSSDGGVSIARASITSNGGDDRMVHFALSRLSALKIQKGDITRWFVDGTSDAIVSNYFLLTDQLLFSFVHMLYFQSYQSLSLSSVSQN</sequence>
<feature type="compositionally biased region" description="Polar residues" evidence="1">
    <location>
        <begin position="1"/>
        <end position="16"/>
    </location>
</feature>
<organism evidence="2 3">
    <name type="scientific">Nelumbo nucifera</name>
    <name type="common">Sacred lotus</name>
    <dbReference type="NCBI Taxonomy" id="4432"/>
    <lineage>
        <taxon>Eukaryota</taxon>
        <taxon>Viridiplantae</taxon>
        <taxon>Streptophyta</taxon>
        <taxon>Embryophyta</taxon>
        <taxon>Tracheophyta</taxon>
        <taxon>Spermatophyta</taxon>
        <taxon>Magnoliopsida</taxon>
        <taxon>Proteales</taxon>
        <taxon>Nelumbonaceae</taxon>
        <taxon>Nelumbo</taxon>
    </lineage>
</organism>
<evidence type="ECO:0000313" key="3">
    <source>
        <dbReference type="Proteomes" id="UP000607653"/>
    </source>
</evidence>
<protein>
    <submittedName>
        <fullName evidence="2">Uncharacterized protein</fullName>
    </submittedName>
</protein>